<dbReference type="Pfam" id="PF02627">
    <property type="entry name" value="CMD"/>
    <property type="match status" value="1"/>
</dbReference>
<dbReference type="EMBL" id="JAHGAW010000014">
    <property type="protein sequence ID" value="MBT2189070.1"/>
    <property type="molecule type" value="Genomic_DNA"/>
</dbReference>
<proteinExistence type="predicted"/>
<keyword evidence="3" id="KW-1185">Reference proteome</keyword>
<dbReference type="PANTHER" id="PTHR33930:SF2">
    <property type="entry name" value="BLR3452 PROTEIN"/>
    <property type="match status" value="1"/>
</dbReference>
<comment type="caution">
    <text evidence="2">The sequence shown here is derived from an EMBL/GenBank/DDBJ whole genome shotgun (WGS) entry which is preliminary data.</text>
</comment>
<evidence type="ECO:0000313" key="2">
    <source>
        <dbReference type="EMBL" id="MBT2189070.1"/>
    </source>
</evidence>
<name>A0A9X1DF57_9SPHN</name>
<feature type="domain" description="Carboxymuconolactone decarboxylase-like" evidence="1">
    <location>
        <begin position="24"/>
        <end position="106"/>
    </location>
</feature>
<dbReference type="InterPro" id="IPR029032">
    <property type="entry name" value="AhpD-like"/>
</dbReference>
<protein>
    <submittedName>
        <fullName evidence="2">Carboxymuconolactone decarboxylase family protein</fullName>
    </submittedName>
</protein>
<organism evidence="2 3">
    <name type="scientific">Sphingobium nicotianae</name>
    <dbReference type="NCBI Taxonomy" id="2782607"/>
    <lineage>
        <taxon>Bacteria</taxon>
        <taxon>Pseudomonadati</taxon>
        <taxon>Pseudomonadota</taxon>
        <taxon>Alphaproteobacteria</taxon>
        <taxon>Sphingomonadales</taxon>
        <taxon>Sphingomonadaceae</taxon>
        <taxon>Sphingobium</taxon>
    </lineage>
</organism>
<dbReference type="SUPFAM" id="SSF69118">
    <property type="entry name" value="AhpD-like"/>
    <property type="match status" value="1"/>
</dbReference>
<dbReference type="NCBIfam" id="TIGR00778">
    <property type="entry name" value="ahpD_dom"/>
    <property type="match status" value="1"/>
</dbReference>
<dbReference type="Gene3D" id="1.20.1290.10">
    <property type="entry name" value="AhpD-like"/>
    <property type="match status" value="1"/>
</dbReference>
<evidence type="ECO:0000259" key="1">
    <source>
        <dbReference type="Pfam" id="PF02627"/>
    </source>
</evidence>
<dbReference type="Proteomes" id="UP001138757">
    <property type="component" value="Unassembled WGS sequence"/>
</dbReference>
<sequence length="122" mass="12791">MHKNWPAMAAELTGAIKEVRLGSPEVTKAFSAMARAATEAGVLDTRTKELIALAISVAIRCDGCVAFHAQAAVRQGATRDEIMETMGMALYMGAGPSLMYAAQAVEAFDQFAAEAGGEAPKQ</sequence>
<dbReference type="InterPro" id="IPR003779">
    <property type="entry name" value="CMD-like"/>
</dbReference>
<accession>A0A9X1DF57</accession>
<dbReference type="GO" id="GO:0051920">
    <property type="term" value="F:peroxiredoxin activity"/>
    <property type="evidence" value="ECO:0007669"/>
    <property type="project" value="InterPro"/>
</dbReference>
<dbReference type="InterPro" id="IPR004675">
    <property type="entry name" value="AhpD_core"/>
</dbReference>
<evidence type="ECO:0000313" key="3">
    <source>
        <dbReference type="Proteomes" id="UP001138757"/>
    </source>
</evidence>
<dbReference type="AlphaFoldDB" id="A0A9X1DF57"/>
<reference evidence="2" key="1">
    <citation type="submission" date="2021-05" db="EMBL/GenBank/DDBJ databases">
        <title>Genome of Sphingobium sp. strain.</title>
        <authorList>
            <person name="Fan R."/>
        </authorList>
    </citation>
    <scope>NUCLEOTIDE SEQUENCE</scope>
    <source>
        <strain evidence="2">H33</strain>
    </source>
</reference>
<gene>
    <name evidence="2" type="ORF">KK488_19150</name>
</gene>
<dbReference type="PANTHER" id="PTHR33930">
    <property type="entry name" value="ALKYL HYDROPEROXIDE REDUCTASE AHPD"/>
    <property type="match status" value="1"/>
</dbReference>